<dbReference type="CDD" id="cd03395">
    <property type="entry name" value="PAP2_like_4"/>
    <property type="match status" value="1"/>
</dbReference>
<dbReference type="InterPro" id="IPR000326">
    <property type="entry name" value="PAP2/HPO"/>
</dbReference>
<dbReference type="EMBL" id="DVNA01000050">
    <property type="protein sequence ID" value="HIU54608.1"/>
    <property type="molecule type" value="Genomic_DNA"/>
</dbReference>
<dbReference type="AlphaFoldDB" id="A0A9D1SCK3"/>
<keyword evidence="1" id="KW-0472">Membrane</keyword>
<feature type="transmembrane region" description="Helical" evidence="1">
    <location>
        <begin position="160"/>
        <end position="181"/>
    </location>
</feature>
<dbReference type="InterPro" id="IPR036938">
    <property type="entry name" value="PAP2/HPO_sf"/>
</dbReference>
<dbReference type="SMART" id="SM00014">
    <property type="entry name" value="acidPPc"/>
    <property type="match status" value="1"/>
</dbReference>
<dbReference type="Pfam" id="PF01569">
    <property type="entry name" value="PAP2"/>
    <property type="match status" value="1"/>
</dbReference>
<dbReference type="Gene3D" id="1.20.144.10">
    <property type="entry name" value="Phosphatidic acid phosphatase type 2/haloperoxidase"/>
    <property type="match status" value="1"/>
</dbReference>
<dbReference type="PANTHER" id="PTHR14969:SF13">
    <property type="entry name" value="AT30094P"/>
    <property type="match status" value="1"/>
</dbReference>
<dbReference type="Proteomes" id="UP000824112">
    <property type="component" value="Unassembled WGS sequence"/>
</dbReference>
<evidence type="ECO:0000256" key="1">
    <source>
        <dbReference type="SAM" id="Phobius"/>
    </source>
</evidence>
<evidence type="ECO:0000313" key="4">
    <source>
        <dbReference type="Proteomes" id="UP000824112"/>
    </source>
</evidence>
<keyword evidence="1" id="KW-1133">Transmembrane helix</keyword>
<reference evidence="3" key="2">
    <citation type="journal article" date="2021" name="PeerJ">
        <title>Extensive microbial diversity within the chicken gut microbiome revealed by metagenomics and culture.</title>
        <authorList>
            <person name="Gilroy R."/>
            <person name="Ravi A."/>
            <person name="Getino M."/>
            <person name="Pursley I."/>
            <person name="Horton D.L."/>
            <person name="Alikhan N.F."/>
            <person name="Baker D."/>
            <person name="Gharbi K."/>
            <person name="Hall N."/>
            <person name="Watson M."/>
            <person name="Adriaenssens E.M."/>
            <person name="Foster-Nyarko E."/>
            <person name="Jarju S."/>
            <person name="Secka A."/>
            <person name="Antonio M."/>
            <person name="Oren A."/>
            <person name="Chaudhuri R.R."/>
            <person name="La Ragione R."/>
            <person name="Hildebrand F."/>
            <person name="Pallen M.J."/>
        </authorList>
    </citation>
    <scope>NUCLEOTIDE SEQUENCE</scope>
    <source>
        <strain evidence="3">CHK158-818</strain>
    </source>
</reference>
<evidence type="ECO:0000259" key="2">
    <source>
        <dbReference type="SMART" id="SM00014"/>
    </source>
</evidence>
<feature type="transmembrane region" description="Helical" evidence="1">
    <location>
        <begin position="108"/>
        <end position="129"/>
    </location>
</feature>
<protein>
    <submittedName>
        <fullName evidence="3">Phosphatase PAP2 family protein</fullName>
    </submittedName>
</protein>
<keyword evidence="1" id="KW-0812">Transmembrane</keyword>
<sequence length="224" mass="25776">MLEQFLEYDKWLLLQINGSNSSFWDQFMWIYTGRFIWLPLVLSLCYVYCRKCLLEAILILLVSAIVATLTDQISTSFFKPFFARFRPTQDPELLGLVDVVNNYRGGKYGFVSSHAANAVGMVTFTSLVFRRKIYTMSMVIWALLNCYTRIYLGVHYPGDILGGTILGLTVGIVGYKLYVFVRTGMYYKGWLSDYEIPYVHVNIFPVLITLYATWMGILLYATIA</sequence>
<name>A0A9D1SCK3_9BACT</name>
<dbReference type="SUPFAM" id="SSF48317">
    <property type="entry name" value="Acid phosphatase/Vanadium-dependent haloperoxidase"/>
    <property type="match status" value="1"/>
</dbReference>
<feature type="transmembrane region" description="Helical" evidence="1">
    <location>
        <begin position="28"/>
        <end position="49"/>
    </location>
</feature>
<dbReference type="PANTHER" id="PTHR14969">
    <property type="entry name" value="SPHINGOSINE-1-PHOSPHATE PHOSPHOHYDROLASE"/>
    <property type="match status" value="1"/>
</dbReference>
<accession>A0A9D1SCK3</accession>
<organism evidence="3 4">
    <name type="scientific">Candidatus Gallibacteroides avistercoris</name>
    <dbReference type="NCBI Taxonomy" id="2840833"/>
    <lineage>
        <taxon>Bacteria</taxon>
        <taxon>Pseudomonadati</taxon>
        <taxon>Bacteroidota</taxon>
        <taxon>Bacteroidia</taxon>
        <taxon>Bacteroidales</taxon>
        <taxon>Bacteroidaceae</taxon>
        <taxon>Bacteroidaceae incertae sedis</taxon>
        <taxon>Candidatus Gallibacteroides</taxon>
    </lineage>
</organism>
<comment type="caution">
    <text evidence="3">The sequence shown here is derived from an EMBL/GenBank/DDBJ whole genome shotgun (WGS) entry which is preliminary data.</text>
</comment>
<gene>
    <name evidence="3" type="ORF">IAB03_02225</name>
</gene>
<feature type="transmembrane region" description="Helical" evidence="1">
    <location>
        <begin position="56"/>
        <end position="78"/>
    </location>
</feature>
<proteinExistence type="predicted"/>
<feature type="domain" description="Phosphatidic acid phosphatase type 2/haloperoxidase" evidence="2">
    <location>
        <begin position="60"/>
        <end position="175"/>
    </location>
</feature>
<evidence type="ECO:0000313" key="3">
    <source>
        <dbReference type="EMBL" id="HIU54608.1"/>
    </source>
</evidence>
<feature type="transmembrane region" description="Helical" evidence="1">
    <location>
        <begin position="136"/>
        <end position="154"/>
    </location>
</feature>
<reference evidence="3" key="1">
    <citation type="submission" date="2020-10" db="EMBL/GenBank/DDBJ databases">
        <authorList>
            <person name="Gilroy R."/>
        </authorList>
    </citation>
    <scope>NUCLEOTIDE SEQUENCE</scope>
    <source>
        <strain evidence="3">CHK158-818</strain>
    </source>
</reference>
<feature type="transmembrane region" description="Helical" evidence="1">
    <location>
        <begin position="201"/>
        <end position="223"/>
    </location>
</feature>